<dbReference type="Gene3D" id="3.40.50.300">
    <property type="entry name" value="P-loop containing nucleotide triphosphate hydrolases"/>
    <property type="match status" value="1"/>
</dbReference>
<keyword evidence="3" id="KW-1185">Reference proteome</keyword>
<sequence length="201" mass="23659">MEIDNITIRKRRTNDSIDSSFTSQRTEFRRHSLPDLSIGYDSDTDELREEIKNLQKKLDSANGEIDNLNYEIHTLTKKIKDQQKTIENLKKLATESNTSIKKYNSTKKILKRQLRKDFIDNSLDDLNSSFRELQIRNDNLIQSKQSQTCSQIQKQFLQNIDNKCIKSQMLSQDNNTRTKIYTLNQPSTNKERKNNFKGKYS</sequence>
<proteinExistence type="predicted"/>
<dbReference type="EMBL" id="CAVLGL010000057">
    <property type="protein sequence ID" value="CAK1583265.1"/>
    <property type="molecule type" value="Genomic_DNA"/>
</dbReference>
<organism evidence="2 3">
    <name type="scientific">Parnassius mnemosyne</name>
    <name type="common">clouded apollo</name>
    <dbReference type="NCBI Taxonomy" id="213953"/>
    <lineage>
        <taxon>Eukaryota</taxon>
        <taxon>Metazoa</taxon>
        <taxon>Ecdysozoa</taxon>
        <taxon>Arthropoda</taxon>
        <taxon>Hexapoda</taxon>
        <taxon>Insecta</taxon>
        <taxon>Pterygota</taxon>
        <taxon>Neoptera</taxon>
        <taxon>Endopterygota</taxon>
        <taxon>Lepidoptera</taxon>
        <taxon>Glossata</taxon>
        <taxon>Ditrysia</taxon>
        <taxon>Papilionoidea</taxon>
        <taxon>Papilionidae</taxon>
        <taxon>Parnassiinae</taxon>
        <taxon>Parnassini</taxon>
        <taxon>Parnassius</taxon>
        <taxon>Driopa</taxon>
    </lineage>
</organism>
<evidence type="ECO:0000313" key="3">
    <source>
        <dbReference type="Proteomes" id="UP001314205"/>
    </source>
</evidence>
<reference evidence="2 3" key="1">
    <citation type="submission" date="2023-11" db="EMBL/GenBank/DDBJ databases">
        <authorList>
            <person name="Hedman E."/>
            <person name="Englund M."/>
            <person name="Stromberg M."/>
            <person name="Nyberg Akerstrom W."/>
            <person name="Nylinder S."/>
            <person name="Jareborg N."/>
            <person name="Kallberg Y."/>
            <person name="Kronander E."/>
        </authorList>
    </citation>
    <scope>NUCLEOTIDE SEQUENCE [LARGE SCALE GENOMIC DNA]</scope>
</reference>
<accession>A0AAV1KJN3</accession>
<dbReference type="Proteomes" id="UP001314205">
    <property type="component" value="Unassembled WGS sequence"/>
</dbReference>
<gene>
    <name evidence="2" type="ORF">PARMNEM_LOCUS4680</name>
</gene>
<evidence type="ECO:0000313" key="2">
    <source>
        <dbReference type="EMBL" id="CAK1583265.1"/>
    </source>
</evidence>
<name>A0AAV1KJN3_9NEOP</name>
<dbReference type="InterPro" id="IPR027417">
    <property type="entry name" value="P-loop_NTPase"/>
</dbReference>
<feature type="coiled-coil region" evidence="1">
    <location>
        <begin position="44"/>
        <end position="92"/>
    </location>
</feature>
<keyword evidence="1" id="KW-0175">Coiled coil</keyword>
<dbReference type="AlphaFoldDB" id="A0AAV1KJN3"/>
<protein>
    <submittedName>
        <fullName evidence="2">Uncharacterized protein</fullName>
    </submittedName>
</protein>
<comment type="caution">
    <text evidence="2">The sequence shown here is derived from an EMBL/GenBank/DDBJ whole genome shotgun (WGS) entry which is preliminary data.</text>
</comment>
<evidence type="ECO:0000256" key="1">
    <source>
        <dbReference type="SAM" id="Coils"/>
    </source>
</evidence>